<name>A0ABM8HX05_9BACT</name>
<comment type="catalytic activity">
    <reaction evidence="1">
        <text>L-glutamyl-[protein] + S-adenosyl-L-methionine = [protein]-L-glutamate 5-O-methyl ester + S-adenosyl-L-homocysteine</text>
        <dbReference type="Rhea" id="RHEA:24452"/>
        <dbReference type="Rhea" id="RHEA-COMP:10208"/>
        <dbReference type="Rhea" id="RHEA-COMP:10311"/>
        <dbReference type="ChEBI" id="CHEBI:29973"/>
        <dbReference type="ChEBI" id="CHEBI:57856"/>
        <dbReference type="ChEBI" id="CHEBI:59789"/>
        <dbReference type="ChEBI" id="CHEBI:82795"/>
        <dbReference type="EC" id="2.1.1.80"/>
    </reaction>
</comment>
<organism evidence="7 8">
    <name type="scientific">Desulfuromonas versatilis</name>
    <dbReference type="NCBI Taxonomy" id="2802975"/>
    <lineage>
        <taxon>Bacteria</taxon>
        <taxon>Pseudomonadati</taxon>
        <taxon>Thermodesulfobacteriota</taxon>
        <taxon>Desulfuromonadia</taxon>
        <taxon>Desulfuromonadales</taxon>
        <taxon>Desulfuromonadaceae</taxon>
        <taxon>Desulfuromonas</taxon>
    </lineage>
</organism>
<gene>
    <name evidence="7" type="primary">cheR44H</name>
    <name evidence="7" type="ORF">DESUT3_39350</name>
</gene>
<evidence type="ECO:0000256" key="3">
    <source>
        <dbReference type="ARBA" id="ARBA00022603"/>
    </source>
</evidence>
<dbReference type="SMART" id="SM00138">
    <property type="entry name" value="MeTrc"/>
    <property type="match status" value="1"/>
</dbReference>
<keyword evidence="3" id="KW-0489">Methyltransferase</keyword>
<evidence type="ECO:0000256" key="1">
    <source>
        <dbReference type="ARBA" id="ARBA00001541"/>
    </source>
</evidence>
<proteinExistence type="predicted"/>
<dbReference type="PROSITE" id="PS50123">
    <property type="entry name" value="CHER"/>
    <property type="match status" value="1"/>
</dbReference>
<dbReference type="InterPro" id="IPR000780">
    <property type="entry name" value="CheR_MeTrfase"/>
</dbReference>
<dbReference type="Pfam" id="PF03705">
    <property type="entry name" value="CheR_N"/>
    <property type="match status" value="1"/>
</dbReference>
<keyword evidence="4" id="KW-0808">Transferase</keyword>
<sequence length="284" mass="32278">MTEQGSDKERLAPFVGSEFPDEEFAEVRRILLDKLGFDLGMYKDRCIRRRVAKRVRALGLDDAAAYLAVLRSRESEVDALMTALTIHVSQFFRNPATFAALEAEVLPRLFARARQQGRRELLLWSVGCSSGEEPYSLALLVSELAPRDVRVAILGTDLSPAILERAGSGVFDPQRMTELPAALRDKYFTREGRFFRLDERIRTMVQFRQHNVLTAGDYPSADLILCRNVLIYFSRQEQDRILAGFAAALPADGFLVLGRAESMLGETRQLFSVENPEERIYRRR</sequence>
<feature type="domain" description="CheR-type methyltransferase" evidence="6">
    <location>
        <begin position="21"/>
        <end position="284"/>
    </location>
</feature>
<evidence type="ECO:0000256" key="5">
    <source>
        <dbReference type="ARBA" id="ARBA00022691"/>
    </source>
</evidence>
<dbReference type="InterPro" id="IPR022641">
    <property type="entry name" value="CheR_N"/>
</dbReference>
<evidence type="ECO:0000313" key="7">
    <source>
        <dbReference type="EMBL" id="BCR06866.1"/>
    </source>
</evidence>
<dbReference type="Pfam" id="PF01739">
    <property type="entry name" value="CheR"/>
    <property type="match status" value="1"/>
</dbReference>
<protein>
    <recommendedName>
        <fullName evidence="2">protein-glutamate O-methyltransferase</fullName>
        <ecNumber evidence="2">2.1.1.80</ecNumber>
    </recommendedName>
</protein>
<dbReference type="InterPro" id="IPR036804">
    <property type="entry name" value="CheR_N_sf"/>
</dbReference>
<evidence type="ECO:0000256" key="2">
    <source>
        <dbReference type="ARBA" id="ARBA00012534"/>
    </source>
</evidence>
<evidence type="ECO:0000259" key="6">
    <source>
        <dbReference type="PROSITE" id="PS50123"/>
    </source>
</evidence>
<dbReference type="InterPro" id="IPR050903">
    <property type="entry name" value="Bact_Chemotaxis_MeTrfase"/>
</dbReference>
<dbReference type="SUPFAM" id="SSF53335">
    <property type="entry name" value="S-adenosyl-L-methionine-dependent methyltransferases"/>
    <property type="match status" value="1"/>
</dbReference>
<dbReference type="EC" id="2.1.1.80" evidence="2"/>
<dbReference type="SUPFAM" id="SSF47757">
    <property type="entry name" value="Chemotaxis receptor methyltransferase CheR, N-terminal domain"/>
    <property type="match status" value="1"/>
</dbReference>
<dbReference type="EMBL" id="AP024355">
    <property type="protein sequence ID" value="BCR06866.1"/>
    <property type="molecule type" value="Genomic_DNA"/>
</dbReference>
<evidence type="ECO:0000313" key="8">
    <source>
        <dbReference type="Proteomes" id="UP001319827"/>
    </source>
</evidence>
<dbReference type="PANTHER" id="PTHR24422">
    <property type="entry name" value="CHEMOTAXIS PROTEIN METHYLTRANSFERASE"/>
    <property type="match status" value="1"/>
</dbReference>
<dbReference type="PRINTS" id="PR00996">
    <property type="entry name" value="CHERMTFRASE"/>
</dbReference>
<reference evidence="7 8" key="2">
    <citation type="journal article" date="2021" name="Int. J. Syst. Evol. Microbiol.">
        <title>Isolation and Polyphasic Characterization of Desulfuromonas versatilis sp. Nov., an Electrogenic Bacteria Capable of Versatile Metabolism Isolated from a Graphene Oxide-Reducing Enrichment Culture.</title>
        <authorList>
            <person name="Xie L."/>
            <person name="Yoshida N."/>
            <person name="Ishii S."/>
            <person name="Meng L."/>
        </authorList>
    </citation>
    <scope>NUCLEOTIDE SEQUENCE [LARGE SCALE GENOMIC DNA]</scope>
    <source>
        <strain evidence="7 8">NIT-T3</strain>
    </source>
</reference>
<dbReference type="Gene3D" id="3.40.50.150">
    <property type="entry name" value="Vaccinia Virus protein VP39"/>
    <property type="match status" value="1"/>
</dbReference>
<reference evidence="7 8" key="1">
    <citation type="journal article" date="2016" name="C (Basel)">
        <title>Selective Growth of and Electricity Production by Marine Exoelectrogenic Bacteria in Self-Aggregated Hydrogel of Microbially Reduced Graphene Oxide.</title>
        <authorList>
            <person name="Yoshida N."/>
            <person name="Goto Y."/>
            <person name="Miyata Y."/>
        </authorList>
    </citation>
    <scope>NUCLEOTIDE SEQUENCE [LARGE SCALE GENOMIC DNA]</scope>
    <source>
        <strain evidence="7 8">NIT-T3</strain>
    </source>
</reference>
<dbReference type="InterPro" id="IPR029063">
    <property type="entry name" value="SAM-dependent_MTases_sf"/>
</dbReference>
<keyword evidence="5" id="KW-0949">S-adenosyl-L-methionine</keyword>
<dbReference type="RefSeq" id="WP_221250241.1">
    <property type="nucleotide sequence ID" value="NZ_AP024355.1"/>
</dbReference>
<evidence type="ECO:0000256" key="4">
    <source>
        <dbReference type="ARBA" id="ARBA00022679"/>
    </source>
</evidence>
<keyword evidence="8" id="KW-1185">Reference proteome</keyword>
<dbReference type="Gene3D" id="1.10.155.10">
    <property type="entry name" value="Chemotaxis receptor methyltransferase CheR, N-terminal domain"/>
    <property type="match status" value="1"/>
</dbReference>
<dbReference type="Proteomes" id="UP001319827">
    <property type="component" value="Chromosome"/>
</dbReference>
<accession>A0ABM8HX05</accession>
<dbReference type="PANTHER" id="PTHR24422:SF19">
    <property type="entry name" value="CHEMOTAXIS PROTEIN METHYLTRANSFERASE"/>
    <property type="match status" value="1"/>
</dbReference>
<dbReference type="InterPro" id="IPR022642">
    <property type="entry name" value="CheR_C"/>
</dbReference>